<accession>A0AAN9A6U1</accession>
<protein>
    <submittedName>
        <fullName evidence="2">Uncharacterized protein</fullName>
    </submittedName>
</protein>
<evidence type="ECO:0000313" key="3">
    <source>
        <dbReference type="Proteomes" id="UP001381693"/>
    </source>
</evidence>
<comment type="caution">
    <text evidence="2">The sequence shown here is derived from an EMBL/GenBank/DDBJ whole genome shotgun (WGS) entry which is preliminary data.</text>
</comment>
<organism evidence="2 3">
    <name type="scientific">Halocaridina rubra</name>
    <name type="common">Hawaiian red shrimp</name>
    <dbReference type="NCBI Taxonomy" id="373956"/>
    <lineage>
        <taxon>Eukaryota</taxon>
        <taxon>Metazoa</taxon>
        <taxon>Ecdysozoa</taxon>
        <taxon>Arthropoda</taxon>
        <taxon>Crustacea</taxon>
        <taxon>Multicrustacea</taxon>
        <taxon>Malacostraca</taxon>
        <taxon>Eumalacostraca</taxon>
        <taxon>Eucarida</taxon>
        <taxon>Decapoda</taxon>
        <taxon>Pleocyemata</taxon>
        <taxon>Caridea</taxon>
        <taxon>Atyoidea</taxon>
        <taxon>Atyidae</taxon>
        <taxon>Halocaridina</taxon>
    </lineage>
</organism>
<dbReference type="EMBL" id="JAXCGZ010009727">
    <property type="protein sequence ID" value="KAK7076314.1"/>
    <property type="molecule type" value="Genomic_DNA"/>
</dbReference>
<keyword evidence="3" id="KW-1185">Reference proteome</keyword>
<sequence length="76" mass="9053">MRNKRKEEEKHNKNDDYDYDCDDDDEEEEEEEIVQAQFKYSQKPGHIEDSTVGEIIPTHARAHIHTHTCKVLQKAR</sequence>
<feature type="compositionally biased region" description="Acidic residues" evidence="1">
    <location>
        <begin position="17"/>
        <end position="29"/>
    </location>
</feature>
<proteinExistence type="predicted"/>
<gene>
    <name evidence="2" type="ORF">SK128_018404</name>
</gene>
<dbReference type="AlphaFoldDB" id="A0AAN9A6U1"/>
<evidence type="ECO:0000256" key="1">
    <source>
        <dbReference type="SAM" id="MobiDB-lite"/>
    </source>
</evidence>
<evidence type="ECO:0000313" key="2">
    <source>
        <dbReference type="EMBL" id="KAK7076314.1"/>
    </source>
</evidence>
<feature type="compositionally biased region" description="Basic and acidic residues" evidence="1">
    <location>
        <begin position="1"/>
        <end position="16"/>
    </location>
</feature>
<reference evidence="2 3" key="1">
    <citation type="submission" date="2023-11" db="EMBL/GenBank/DDBJ databases">
        <title>Halocaridina rubra genome assembly.</title>
        <authorList>
            <person name="Smith C."/>
        </authorList>
    </citation>
    <scope>NUCLEOTIDE SEQUENCE [LARGE SCALE GENOMIC DNA]</scope>
    <source>
        <strain evidence="2">EP-1</strain>
        <tissue evidence="2">Whole</tissue>
    </source>
</reference>
<feature type="region of interest" description="Disordered" evidence="1">
    <location>
        <begin position="1"/>
        <end position="29"/>
    </location>
</feature>
<dbReference type="Proteomes" id="UP001381693">
    <property type="component" value="Unassembled WGS sequence"/>
</dbReference>
<name>A0AAN9A6U1_HALRR</name>